<evidence type="ECO:0000313" key="2">
    <source>
        <dbReference type="EMBL" id="KAA6125134.1"/>
    </source>
</evidence>
<dbReference type="AlphaFoldDB" id="A0A5M8AWA9"/>
<organism evidence="2 3">
    <name type="scientific">Cupriavidus cauae</name>
    <dbReference type="NCBI Taxonomy" id="2608999"/>
    <lineage>
        <taxon>Bacteria</taxon>
        <taxon>Pseudomonadati</taxon>
        <taxon>Pseudomonadota</taxon>
        <taxon>Betaproteobacteria</taxon>
        <taxon>Burkholderiales</taxon>
        <taxon>Burkholderiaceae</taxon>
        <taxon>Cupriavidus</taxon>
    </lineage>
</organism>
<comment type="caution">
    <text evidence="2">The sequence shown here is derived from an EMBL/GenBank/DDBJ whole genome shotgun (WGS) entry which is preliminary data.</text>
</comment>
<sequence>MSSNATRAGRRRAIGTISALAAGCILGLGSPGQARAEAPARFIVPFPAGGAADAMARVLVDRLKDQLKQPVIVENRPGASTRVAAETLKQAAPDGNTVLMTLFDTMVIAPLVYRNLRYDRDKDFAPITEVAALDYGIAVSGSSPYRTLADYVKAAHANPAAATLGVSGLGSVLHFLAFDFTRQTRVDMSIVPFQGGPAMVTNLVGNQIGSAIDGLGVFVEQHRAGKVRVLAVSGKQRSSQLPDVPTFGEQGYPSLLASSGYALYAPAGTPPAQIARWNTAMRAVLAQPDVQARIRAIGYEPQPGSTPAQVVERRKRLSEHWTPIVRTSGYKGD</sequence>
<dbReference type="InterPro" id="IPR042100">
    <property type="entry name" value="Bug_dom1"/>
</dbReference>
<dbReference type="PROSITE" id="PS51257">
    <property type="entry name" value="PROKAR_LIPOPROTEIN"/>
    <property type="match status" value="1"/>
</dbReference>
<comment type="similarity">
    <text evidence="1">Belongs to the UPF0065 (bug) family.</text>
</comment>
<dbReference type="PANTHER" id="PTHR42928">
    <property type="entry name" value="TRICARBOXYLATE-BINDING PROTEIN"/>
    <property type="match status" value="1"/>
</dbReference>
<dbReference type="InterPro" id="IPR005064">
    <property type="entry name" value="BUG"/>
</dbReference>
<accession>A0A5M8AWA9</accession>
<dbReference type="Pfam" id="PF03401">
    <property type="entry name" value="TctC"/>
    <property type="match status" value="1"/>
</dbReference>
<dbReference type="EMBL" id="VWRN01000030">
    <property type="protein sequence ID" value="KAA6125134.1"/>
    <property type="molecule type" value="Genomic_DNA"/>
</dbReference>
<dbReference type="PROSITE" id="PS51318">
    <property type="entry name" value="TAT"/>
    <property type="match status" value="1"/>
</dbReference>
<dbReference type="Gene3D" id="3.40.190.10">
    <property type="entry name" value="Periplasmic binding protein-like II"/>
    <property type="match status" value="1"/>
</dbReference>
<proteinExistence type="inferred from homology"/>
<evidence type="ECO:0000256" key="1">
    <source>
        <dbReference type="ARBA" id="ARBA00006987"/>
    </source>
</evidence>
<reference evidence="2 3" key="1">
    <citation type="submission" date="2019-09" db="EMBL/GenBank/DDBJ databases">
        <title>Isolation of a novel species in the genus Cupriavidus from patients with sepsis using whole genome sequencing.</title>
        <authorList>
            <person name="Kweon O.J."/>
            <person name="Lee M.-K."/>
        </authorList>
    </citation>
    <scope>NUCLEOTIDE SEQUENCE [LARGE SCALE GENOMIC DNA]</scope>
    <source>
        <strain evidence="2 3">MKL-01</strain>
    </source>
</reference>
<dbReference type="Proteomes" id="UP000324324">
    <property type="component" value="Unassembled WGS sequence"/>
</dbReference>
<protein>
    <submittedName>
        <fullName evidence="2">ABC transporter substrate-binding protein</fullName>
    </submittedName>
</protein>
<gene>
    <name evidence="2" type="ORF">F1599_10020</name>
</gene>
<dbReference type="Gene3D" id="3.40.190.150">
    <property type="entry name" value="Bordetella uptake gene, domain 1"/>
    <property type="match status" value="1"/>
</dbReference>
<dbReference type="SUPFAM" id="SSF53850">
    <property type="entry name" value="Periplasmic binding protein-like II"/>
    <property type="match status" value="1"/>
</dbReference>
<dbReference type="InterPro" id="IPR006311">
    <property type="entry name" value="TAT_signal"/>
</dbReference>
<dbReference type="PANTHER" id="PTHR42928:SF5">
    <property type="entry name" value="BLR1237 PROTEIN"/>
    <property type="match status" value="1"/>
</dbReference>
<dbReference type="PIRSF" id="PIRSF017082">
    <property type="entry name" value="YflP"/>
    <property type="match status" value="1"/>
</dbReference>
<dbReference type="RefSeq" id="WP_150082948.1">
    <property type="nucleotide sequence ID" value="NZ_VWRN01000030.1"/>
</dbReference>
<evidence type="ECO:0000313" key="3">
    <source>
        <dbReference type="Proteomes" id="UP000324324"/>
    </source>
</evidence>
<name>A0A5M8AWA9_9BURK</name>
<keyword evidence="3" id="KW-1185">Reference proteome</keyword>